<accession>A0A7S2WBB4</accession>
<gene>
    <name evidence="2" type="ORF">RMAR1173_LOCUS6531</name>
</gene>
<dbReference type="Gene3D" id="3.40.50.1000">
    <property type="entry name" value="HAD superfamily/HAD-like"/>
    <property type="match status" value="1"/>
</dbReference>
<name>A0A7S2WBB4_9STRA</name>
<protein>
    <recommendedName>
        <fullName evidence="1">FCP1 homology domain-containing protein</fullName>
    </recommendedName>
</protein>
<evidence type="ECO:0000259" key="1">
    <source>
        <dbReference type="SMART" id="SM00577"/>
    </source>
</evidence>
<dbReference type="InterPro" id="IPR004274">
    <property type="entry name" value="FCP1_dom"/>
</dbReference>
<dbReference type="SMART" id="SM00577">
    <property type="entry name" value="CPDc"/>
    <property type="match status" value="1"/>
</dbReference>
<dbReference type="SUPFAM" id="SSF56784">
    <property type="entry name" value="HAD-like"/>
    <property type="match status" value="1"/>
</dbReference>
<proteinExistence type="predicted"/>
<organism evidence="2">
    <name type="scientific">Rhizochromulina marina</name>
    <dbReference type="NCBI Taxonomy" id="1034831"/>
    <lineage>
        <taxon>Eukaryota</taxon>
        <taxon>Sar</taxon>
        <taxon>Stramenopiles</taxon>
        <taxon>Ochrophyta</taxon>
        <taxon>Dictyochophyceae</taxon>
        <taxon>Rhizochromulinales</taxon>
        <taxon>Rhizochromulina</taxon>
    </lineage>
</organism>
<dbReference type="InterPro" id="IPR036412">
    <property type="entry name" value="HAD-like_sf"/>
</dbReference>
<feature type="domain" description="FCP1 homology" evidence="1">
    <location>
        <begin position="80"/>
        <end position="243"/>
    </location>
</feature>
<dbReference type="EMBL" id="HBHJ01010052">
    <property type="protein sequence ID" value="CAD9676693.1"/>
    <property type="molecule type" value="Transcribed_RNA"/>
</dbReference>
<evidence type="ECO:0000313" key="2">
    <source>
        <dbReference type="EMBL" id="CAD9676693.1"/>
    </source>
</evidence>
<dbReference type="AlphaFoldDB" id="A0A7S2WBB4"/>
<dbReference type="Pfam" id="PF03031">
    <property type="entry name" value="NIF"/>
    <property type="match status" value="1"/>
</dbReference>
<dbReference type="InterPro" id="IPR023214">
    <property type="entry name" value="HAD_sf"/>
</dbReference>
<reference evidence="2" key="1">
    <citation type="submission" date="2021-01" db="EMBL/GenBank/DDBJ databases">
        <authorList>
            <person name="Corre E."/>
            <person name="Pelletier E."/>
            <person name="Niang G."/>
            <person name="Scheremetjew M."/>
            <person name="Finn R."/>
            <person name="Kale V."/>
            <person name="Holt S."/>
            <person name="Cochrane G."/>
            <person name="Meng A."/>
            <person name="Brown T."/>
            <person name="Cohen L."/>
        </authorList>
    </citation>
    <scope>NUCLEOTIDE SEQUENCE</scope>
    <source>
        <strain evidence="2">CCMP1243</strain>
    </source>
</reference>
<sequence>MQQLLDLIPSVEGVAAGAATAARQGGSVGDQPQESRRALAIPAVPPTPKVVVGPQGEVWGVFRCPTLPPAAPLALEPPLPRRVLALDNDETTGSYQLGSLLFSMYTQLCGTPPSVHYFVEEYLRKGGARPGTAELLQHAAHLIRQGVLDEVVIFTAASNHNGWVDFLRASLEEFAGVPRGTISRIIAGEDCRMRDSATGRAFKDLRLVSQDSSQVLIIDDKPDFVQHGEVVAVGEYRQHVPIDHLVQAMPCSPERRAFALEALRQDQAQFHPCTTDFSRDCELFYVMQRVSDFFNVSHPPASVLTLPPRLVERH</sequence>